<dbReference type="VEuPathDB" id="FungiDB:RhiirA1_330087"/>
<dbReference type="VEuPathDB" id="FungiDB:FUN_007425"/>
<dbReference type="PANTHER" id="PTHR46579">
    <property type="entry name" value="F5/8 TYPE C DOMAIN-CONTAINING PROTEIN-RELATED"/>
    <property type="match status" value="1"/>
</dbReference>
<gene>
    <name evidence="1" type="ORF">RhiirA4_525629</name>
</gene>
<protein>
    <submittedName>
        <fullName evidence="1">Uncharacterized protein</fullName>
    </submittedName>
</protein>
<dbReference type="VEuPathDB" id="FungiDB:RhiirA1_472180"/>
<sequence length="272" mass="32328">IKGKSILFELSSIKFPRSFPIDIMHLFFENIAPQMFKLWSAHFFKDEDLNTVPFTISKSSWDMIGILMQNNKKKMPLVFGRPPRNILKHNAGYKAEEWANWITLYSVPLIKTFLPDKYVKGWNEFVTAVHLCMQMSITHDDKKIIEKKLSNFYKHIASSKWISKDKIKGRNNYSVVINITVDKYAHFSNITPELIEKEIFGEVEYFIMHKHNELERIFAYVRKIDKYEEDNYGLIYFNKFGGFQFIEIIGIDRCVGFFKIENLYYILDREKI</sequence>
<dbReference type="PANTHER" id="PTHR46579:SF1">
    <property type="entry name" value="F5_8 TYPE C DOMAIN-CONTAINING PROTEIN"/>
    <property type="match status" value="1"/>
</dbReference>
<comment type="caution">
    <text evidence="1">The sequence shown here is derived from an EMBL/GenBank/DDBJ whole genome shotgun (WGS) entry which is preliminary data.</text>
</comment>
<reference evidence="1 2" key="1">
    <citation type="submission" date="2015-10" db="EMBL/GenBank/DDBJ databases">
        <title>Genome analyses suggest a sexual origin of heterokaryosis in a supposedly ancient asexual fungus.</title>
        <authorList>
            <person name="Ropars J."/>
            <person name="Sedzielewska K."/>
            <person name="Noel J."/>
            <person name="Charron P."/>
            <person name="Farinelli L."/>
            <person name="Marton T."/>
            <person name="Kruger M."/>
            <person name="Pelin A."/>
            <person name="Brachmann A."/>
            <person name="Corradi N."/>
        </authorList>
    </citation>
    <scope>NUCLEOTIDE SEQUENCE [LARGE SCALE GENOMIC DNA]</scope>
    <source>
        <strain evidence="1 2">A4</strain>
    </source>
</reference>
<dbReference type="EMBL" id="LLXI01006547">
    <property type="protein sequence ID" value="PKY62167.1"/>
    <property type="molecule type" value="Genomic_DNA"/>
</dbReference>
<dbReference type="VEuPathDB" id="FungiDB:FUN_021055"/>
<dbReference type="Proteomes" id="UP000234323">
    <property type="component" value="Unassembled WGS sequence"/>
</dbReference>
<evidence type="ECO:0000313" key="2">
    <source>
        <dbReference type="Proteomes" id="UP000234323"/>
    </source>
</evidence>
<keyword evidence="2" id="KW-1185">Reference proteome</keyword>
<organism evidence="1 2">
    <name type="scientific">Rhizophagus irregularis</name>
    <dbReference type="NCBI Taxonomy" id="588596"/>
    <lineage>
        <taxon>Eukaryota</taxon>
        <taxon>Fungi</taxon>
        <taxon>Fungi incertae sedis</taxon>
        <taxon>Mucoromycota</taxon>
        <taxon>Glomeromycotina</taxon>
        <taxon>Glomeromycetes</taxon>
        <taxon>Glomerales</taxon>
        <taxon>Glomeraceae</taxon>
        <taxon>Rhizophagus</taxon>
    </lineage>
</organism>
<dbReference type="AlphaFoldDB" id="A0A2I1HTI2"/>
<proteinExistence type="predicted"/>
<evidence type="ECO:0000313" key="1">
    <source>
        <dbReference type="EMBL" id="PKY62167.1"/>
    </source>
</evidence>
<accession>A0A2I1HTI2</accession>
<name>A0A2I1HTI2_9GLOM</name>
<feature type="non-terminal residue" evidence="1">
    <location>
        <position position="1"/>
    </location>
</feature>